<feature type="compositionally biased region" description="Basic and acidic residues" evidence="2">
    <location>
        <begin position="694"/>
        <end position="703"/>
    </location>
</feature>
<accession>A0A168C8M6</accession>
<dbReference type="EMBL" id="AZGZ01000003">
    <property type="protein sequence ID" value="KZZ96287.1"/>
    <property type="molecule type" value="Genomic_DNA"/>
</dbReference>
<dbReference type="InterPro" id="IPR001357">
    <property type="entry name" value="BRCT_dom"/>
</dbReference>
<keyword evidence="1" id="KW-0677">Repeat</keyword>
<dbReference type="Pfam" id="PF00533">
    <property type="entry name" value="BRCT"/>
    <property type="match status" value="1"/>
</dbReference>
<feature type="domain" description="BRCT" evidence="3">
    <location>
        <begin position="437"/>
        <end position="523"/>
    </location>
</feature>
<dbReference type="SUPFAM" id="SSF52113">
    <property type="entry name" value="BRCT domain"/>
    <property type="match status" value="3"/>
</dbReference>
<keyword evidence="5" id="KW-1185">Reference proteome</keyword>
<dbReference type="InterPro" id="IPR036420">
    <property type="entry name" value="BRCT_dom_sf"/>
</dbReference>
<dbReference type="GO" id="GO:0033314">
    <property type="term" value="P:mitotic DNA replication checkpoint signaling"/>
    <property type="evidence" value="ECO:0007669"/>
    <property type="project" value="TreeGrafter"/>
</dbReference>
<dbReference type="Pfam" id="PF12738">
    <property type="entry name" value="PTCB-BRCT"/>
    <property type="match status" value="2"/>
</dbReference>
<dbReference type="PANTHER" id="PTHR13561">
    <property type="entry name" value="DNA REPLICATION REGULATOR DPB11-RELATED"/>
    <property type="match status" value="1"/>
</dbReference>
<feature type="compositionally biased region" description="Basic and acidic residues" evidence="2">
    <location>
        <begin position="603"/>
        <end position="614"/>
    </location>
</feature>
<protein>
    <submittedName>
        <fullName evidence="4">BRCA1 C Terminus (BRCT) domain containing protein</fullName>
    </submittedName>
</protein>
<name>A0A168C8M6_9EURO</name>
<feature type="domain" description="BRCT" evidence="3">
    <location>
        <begin position="7"/>
        <end position="80"/>
    </location>
</feature>
<dbReference type="AlphaFoldDB" id="A0A168C8M6"/>
<organism evidence="4 5">
    <name type="scientific">Ascosphaera apis ARSEF 7405</name>
    <dbReference type="NCBI Taxonomy" id="392613"/>
    <lineage>
        <taxon>Eukaryota</taxon>
        <taxon>Fungi</taxon>
        <taxon>Dikarya</taxon>
        <taxon>Ascomycota</taxon>
        <taxon>Pezizomycotina</taxon>
        <taxon>Eurotiomycetes</taxon>
        <taxon>Eurotiomycetidae</taxon>
        <taxon>Onygenales</taxon>
        <taxon>Ascosphaeraceae</taxon>
        <taxon>Ascosphaera</taxon>
    </lineage>
</organism>
<dbReference type="PANTHER" id="PTHR13561:SF20">
    <property type="entry name" value="DNA TOPOISOMERASE 2-BINDING PROTEIN 1"/>
    <property type="match status" value="1"/>
</dbReference>
<evidence type="ECO:0000256" key="1">
    <source>
        <dbReference type="ARBA" id="ARBA00022737"/>
    </source>
</evidence>
<evidence type="ECO:0000313" key="5">
    <source>
        <dbReference type="Proteomes" id="UP000242877"/>
    </source>
</evidence>
<dbReference type="VEuPathDB" id="FungiDB:AAP_01060"/>
<dbReference type="Gene3D" id="3.40.50.10190">
    <property type="entry name" value="BRCT domain"/>
    <property type="match status" value="4"/>
</dbReference>
<dbReference type="SMART" id="SM00292">
    <property type="entry name" value="BRCT"/>
    <property type="match status" value="3"/>
</dbReference>
<feature type="region of interest" description="Disordered" evidence="2">
    <location>
        <begin position="194"/>
        <end position="220"/>
    </location>
</feature>
<dbReference type="PROSITE" id="PS50172">
    <property type="entry name" value="BRCT"/>
    <property type="match status" value="3"/>
</dbReference>
<dbReference type="GO" id="GO:0007095">
    <property type="term" value="P:mitotic G2 DNA damage checkpoint signaling"/>
    <property type="evidence" value="ECO:0007669"/>
    <property type="project" value="TreeGrafter"/>
</dbReference>
<feature type="compositionally biased region" description="Basic and acidic residues" evidence="2">
    <location>
        <begin position="255"/>
        <end position="290"/>
    </location>
</feature>
<dbReference type="Proteomes" id="UP000242877">
    <property type="component" value="Unassembled WGS sequence"/>
</dbReference>
<dbReference type="CDD" id="cd17731">
    <property type="entry name" value="BRCT_TopBP1_rpt2_like"/>
    <property type="match status" value="1"/>
</dbReference>
<feature type="compositionally biased region" description="Polar residues" evidence="2">
    <location>
        <begin position="535"/>
        <end position="557"/>
    </location>
</feature>
<comment type="caution">
    <text evidence="4">The sequence shown here is derived from an EMBL/GenBank/DDBJ whole genome shotgun (WGS) entry which is preliminary data.</text>
</comment>
<gene>
    <name evidence="4" type="ORF">AAP_01060</name>
</gene>
<evidence type="ECO:0000259" key="3">
    <source>
        <dbReference type="PROSITE" id="PS50172"/>
    </source>
</evidence>
<dbReference type="OrthoDB" id="251770at2759"/>
<feature type="region of interest" description="Disordered" evidence="2">
    <location>
        <begin position="532"/>
        <end position="722"/>
    </location>
</feature>
<evidence type="ECO:0000313" key="4">
    <source>
        <dbReference type="EMBL" id="KZZ96287.1"/>
    </source>
</evidence>
<dbReference type="CDD" id="cd17723">
    <property type="entry name" value="BRCT_Rad4_rpt4"/>
    <property type="match status" value="1"/>
</dbReference>
<dbReference type="GO" id="GO:0006270">
    <property type="term" value="P:DNA replication initiation"/>
    <property type="evidence" value="ECO:0007669"/>
    <property type="project" value="TreeGrafter"/>
</dbReference>
<feature type="compositionally biased region" description="Low complexity" evidence="2">
    <location>
        <begin position="800"/>
        <end position="809"/>
    </location>
</feature>
<feature type="region of interest" description="Disordered" evidence="2">
    <location>
        <begin position="255"/>
        <end position="323"/>
    </location>
</feature>
<proteinExistence type="predicted"/>
<feature type="region of interest" description="Disordered" evidence="2">
    <location>
        <begin position="788"/>
        <end position="809"/>
    </location>
</feature>
<reference evidence="4 5" key="1">
    <citation type="journal article" date="2016" name="Genome Biol. Evol.">
        <title>Divergent and convergent evolution of fungal pathogenicity.</title>
        <authorList>
            <person name="Shang Y."/>
            <person name="Xiao G."/>
            <person name="Zheng P."/>
            <person name="Cen K."/>
            <person name="Zhan S."/>
            <person name="Wang C."/>
        </authorList>
    </citation>
    <scope>NUCLEOTIDE SEQUENCE [LARGE SCALE GENOMIC DNA]</scope>
    <source>
        <strain evidence="4 5">ARSEF 7405</strain>
    </source>
</reference>
<sequence length="809" mass="90428">MADGGTDRELPLAGVLICCTGLPPEERTRIASVAAQMGASHTFDLTANVTHLIVSTPDTEKYRYVARERNDIKVLQPDFVDAVRLQWMSGGDANIQQLEDEYRFRTFQGTKICVTGWDDYDYRMALGENLRNNGAFFQRDLTKDATHLIAKSPSGRKFEYATLWGIKVVSMKWVEDSLARGMILDENRYHPSIPLEKQGQGAWRRPPPPSIEPAPKRTGPIALSQRARKIRRVASMKLGSQSEGLWGAIMAEDNKPDHSAAATSEKDAWKEEPKVEPNDRQQSDREESKENNSSTIEPSVAPTDGASSAAAHPTKSSRTSPHPESRGFWYNCRFFIYGFTTKQTNILVDHMTARDAEIVKTPQELSLPSQTEFDTVQRYALVPFAYPRHQLPSLDDVKDVKFVNDLWIEKCLHHNTFIAPEKHAICTPFKSIPLSGFQGLVICSTGFTGIDLLHLSKIVKLMGAKYDEYLTPNASVLICSSTADNSREKLRHVANWNIPAVFPDWIWDSVRAGARQPYEKYLLQKWEPKRRSLDQGLNGNKKSTPRGTSSPKTTTQVPAKDIRYGPFAVSQDNEESGHSDAHQELVLPQRSRPQSQSPQKSSTGKENKTEDSEQTRFALDNAINTLLRKNSKEKAGDGSDTSSGVIKKRRQLMGRASSNASMTLTGRFGQSREQSVDTTSADLTGNLDPSNIKTGKEPSEDTSKSLPGPSLFGPPTLESDMANPYMTQFDEDSQPKTQLRYQDPDAAALKAVMMPNTTAIDKNDLNETFDPEAQKQRELLAARLREREIKHESISRRLTRSTTKTLPTN</sequence>
<feature type="compositionally biased region" description="Polar residues" evidence="2">
    <location>
        <begin position="671"/>
        <end position="693"/>
    </location>
</feature>
<evidence type="ECO:0000256" key="2">
    <source>
        <dbReference type="SAM" id="MobiDB-lite"/>
    </source>
</evidence>
<dbReference type="InterPro" id="IPR059215">
    <property type="entry name" value="BRCT2_TopBP1-like"/>
</dbReference>
<feature type="domain" description="BRCT" evidence="3">
    <location>
        <begin position="102"/>
        <end position="191"/>
    </location>
</feature>
<feature type="compositionally biased region" description="Low complexity" evidence="2">
    <location>
        <begin position="588"/>
        <end position="602"/>
    </location>
</feature>